<sequence>MMKELVEALKAKWLSGEREALFKWAHDPEIAGGMLKLLGAEGDPDLLIFGVKYWLEWLVRGSLAPPDFPEALIPAARLYAEVTLEPYRDVLMRIYRRLGEIRIHYAQRLREVVEAELRRIGALPEGAKPPEKRPEEVKRPAERPLERPAKAAKPAEGLAEAAKPSTEAIEKPAKEAVEKPADEEARRPLEKPAAVEKPAERPSPAAEKTAEGRPAEVKKPAAGLIPEGLFGVQAALWLRRRLGSRDVGYEEARWLGEAVRKAKDYALWKALRGKAPETLREYLEEAGARAWAVLSELAASPEAVRYAALLAGHLEDAYRGVLETAFAQDAYRLFKPVIEVASRAEEELGAGDVVIRFVDLFVSRFAKEAERLWDKRTRPPRR</sequence>
<dbReference type="Proteomes" id="UP000257123">
    <property type="component" value="Unassembled WGS sequence"/>
</dbReference>
<evidence type="ECO:0000256" key="1">
    <source>
        <dbReference type="SAM" id="MobiDB-lite"/>
    </source>
</evidence>
<feature type="region of interest" description="Disordered" evidence="1">
    <location>
        <begin position="124"/>
        <end position="219"/>
    </location>
</feature>
<dbReference type="EMBL" id="NMUE01000010">
    <property type="protein sequence ID" value="RFA96779.1"/>
    <property type="molecule type" value="Genomic_DNA"/>
</dbReference>
<feature type="compositionally biased region" description="Basic and acidic residues" evidence="1">
    <location>
        <begin position="168"/>
        <end position="200"/>
    </location>
</feature>
<accession>A0A371R0G2</accession>
<organism evidence="2 3">
    <name type="scientific">Pyrobaculum aerophilum</name>
    <dbReference type="NCBI Taxonomy" id="13773"/>
    <lineage>
        <taxon>Archaea</taxon>
        <taxon>Thermoproteota</taxon>
        <taxon>Thermoprotei</taxon>
        <taxon>Thermoproteales</taxon>
        <taxon>Thermoproteaceae</taxon>
        <taxon>Pyrobaculum</taxon>
    </lineage>
</organism>
<feature type="compositionally biased region" description="Basic and acidic residues" evidence="1">
    <location>
        <begin position="128"/>
        <end position="149"/>
    </location>
</feature>
<dbReference type="RefSeq" id="WP_116420848.1">
    <property type="nucleotide sequence ID" value="NZ_NMUE01000010.1"/>
</dbReference>
<feature type="compositionally biased region" description="Basic and acidic residues" evidence="1">
    <location>
        <begin position="208"/>
        <end position="219"/>
    </location>
</feature>
<reference evidence="2 3" key="1">
    <citation type="submission" date="2017-07" db="EMBL/GenBank/DDBJ databases">
        <title>Draft genome sequence of aerobic hyperthermophilic archaea, Pyrobaculum aerophilum YKB31 and YKB32.</title>
        <authorList>
            <person name="Mochizuki T."/>
            <person name="Berliner A.J."/>
            <person name="Yoshida-Takashima Y."/>
            <person name="Takaki Y."/>
            <person name="Nunoura T."/>
            <person name="Takai K."/>
        </authorList>
    </citation>
    <scope>NUCLEOTIDE SEQUENCE [LARGE SCALE GENOMIC DNA]</scope>
    <source>
        <strain evidence="2 3">YKB31</strain>
    </source>
</reference>
<proteinExistence type="predicted"/>
<comment type="caution">
    <text evidence="2">The sequence shown here is derived from an EMBL/GenBank/DDBJ whole genome shotgun (WGS) entry which is preliminary data.</text>
</comment>
<feature type="compositionally biased region" description="Low complexity" evidence="1">
    <location>
        <begin position="151"/>
        <end position="164"/>
    </location>
</feature>
<gene>
    <name evidence="2" type="ORF">CGL51_04485</name>
</gene>
<name>A0A371R0G2_9CREN</name>
<dbReference type="AlphaFoldDB" id="A0A371R0G2"/>
<evidence type="ECO:0000313" key="2">
    <source>
        <dbReference type="EMBL" id="RFA96779.1"/>
    </source>
</evidence>
<protein>
    <submittedName>
        <fullName evidence="2">Uncharacterized protein</fullName>
    </submittedName>
</protein>
<evidence type="ECO:0000313" key="3">
    <source>
        <dbReference type="Proteomes" id="UP000257123"/>
    </source>
</evidence>